<reference evidence="7 8" key="1">
    <citation type="journal article" date="2017" name="Curr. Biol.">
        <title>Genome architecture and evolution of a unichromosomal asexual nematode.</title>
        <authorList>
            <person name="Fradin H."/>
            <person name="Zegar C."/>
            <person name="Gutwein M."/>
            <person name="Lucas J."/>
            <person name="Kovtun M."/>
            <person name="Corcoran D."/>
            <person name="Baugh L.R."/>
            <person name="Kiontke K."/>
            <person name="Gunsalus K."/>
            <person name="Fitch D.H."/>
            <person name="Piano F."/>
        </authorList>
    </citation>
    <scope>NUCLEOTIDE SEQUENCE [LARGE SCALE GENOMIC DNA]</scope>
    <source>
        <strain evidence="7">PF1309</strain>
    </source>
</reference>
<keyword evidence="2" id="KW-0677">Repeat</keyword>
<comment type="subunit">
    <text evidence="1">Collagen polypeptide chains are complexed within the cuticle by disulfide bonds and other types of covalent cross-links.</text>
</comment>
<feature type="region of interest" description="Disordered" evidence="4">
    <location>
        <begin position="129"/>
        <end position="275"/>
    </location>
</feature>
<evidence type="ECO:0000256" key="2">
    <source>
        <dbReference type="ARBA" id="ARBA00022737"/>
    </source>
</evidence>
<dbReference type="GO" id="GO:0042302">
    <property type="term" value="F:structural constituent of cuticle"/>
    <property type="evidence" value="ECO:0007669"/>
    <property type="project" value="InterPro"/>
</dbReference>
<evidence type="ECO:0000313" key="8">
    <source>
        <dbReference type="Proteomes" id="UP000218231"/>
    </source>
</evidence>
<feature type="compositionally biased region" description="Low complexity" evidence="4">
    <location>
        <begin position="215"/>
        <end position="243"/>
    </location>
</feature>
<evidence type="ECO:0000259" key="6">
    <source>
        <dbReference type="SMART" id="SM01088"/>
    </source>
</evidence>
<feature type="transmembrane region" description="Helical" evidence="5">
    <location>
        <begin position="25"/>
        <end position="49"/>
    </location>
</feature>
<evidence type="ECO:0000256" key="3">
    <source>
        <dbReference type="ARBA" id="ARBA00023157"/>
    </source>
</evidence>
<evidence type="ECO:0000256" key="5">
    <source>
        <dbReference type="SAM" id="Phobius"/>
    </source>
</evidence>
<proteinExistence type="predicted"/>
<dbReference type="OrthoDB" id="5875965at2759"/>
<sequence>MLLPFTLSTVKQSVSSCRMGSLTQFALLGTFIFTSLLLGVTFIIIVDLFDEIQEFHEKVQMDLAEFKVTADDAWSTMIVTSRQPRNERNLFDSIVRIKRGGSYSEGPSAATFSVSQPSGGGGCNCAAQASGCPAGPPARQRGEDGLPGEPGTPGQSGGAGQADSGSAGGGCIDCPAGPPGPPGPGAPGTRTTNLPGPAGSPGGDGSYCPCPARTSAVSASVGGGSASQSYSAPSSGGQSYNSGPSGGGSSSRGGGDSYRKKAAFKKARAARAKVH</sequence>
<dbReference type="InterPro" id="IPR002486">
    <property type="entry name" value="Col_cuticle_N"/>
</dbReference>
<name>A0A2A2J7N9_9BILA</name>
<organism evidence="7 8">
    <name type="scientific">Diploscapter pachys</name>
    <dbReference type="NCBI Taxonomy" id="2018661"/>
    <lineage>
        <taxon>Eukaryota</taxon>
        <taxon>Metazoa</taxon>
        <taxon>Ecdysozoa</taxon>
        <taxon>Nematoda</taxon>
        <taxon>Chromadorea</taxon>
        <taxon>Rhabditida</taxon>
        <taxon>Rhabditina</taxon>
        <taxon>Rhabditomorpha</taxon>
        <taxon>Rhabditoidea</taxon>
        <taxon>Rhabditidae</taxon>
        <taxon>Diploscapter</taxon>
    </lineage>
</organism>
<accession>A0A2A2J7N9</accession>
<keyword evidence="5" id="KW-0472">Membrane</keyword>
<dbReference type="Proteomes" id="UP000218231">
    <property type="component" value="Unassembled WGS sequence"/>
</dbReference>
<feature type="compositionally biased region" description="Gly residues" evidence="4">
    <location>
        <begin position="244"/>
        <end position="256"/>
    </location>
</feature>
<protein>
    <recommendedName>
        <fullName evidence="6">Nematode cuticle collagen N-terminal domain-containing protein</fullName>
    </recommendedName>
</protein>
<dbReference type="EMBL" id="LIAE01010630">
    <property type="protein sequence ID" value="PAV57677.1"/>
    <property type="molecule type" value="Genomic_DNA"/>
</dbReference>
<keyword evidence="3" id="KW-1015">Disulfide bond</keyword>
<feature type="compositionally biased region" description="Basic residues" evidence="4">
    <location>
        <begin position="260"/>
        <end position="275"/>
    </location>
</feature>
<feature type="compositionally biased region" description="Gly residues" evidence="4">
    <location>
        <begin position="154"/>
        <end position="171"/>
    </location>
</feature>
<evidence type="ECO:0000313" key="7">
    <source>
        <dbReference type="EMBL" id="PAV57677.1"/>
    </source>
</evidence>
<feature type="domain" description="Nematode cuticle collagen N-terminal" evidence="6">
    <location>
        <begin position="25"/>
        <end position="77"/>
    </location>
</feature>
<feature type="compositionally biased region" description="Pro residues" evidence="4">
    <location>
        <begin position="176"/>
        <end position="185"/>
    </location>
</feature>
<keyword evidence="5" id="KW-0812">Transmembrane</keyword>
<dbReference type="Pfam" id="PF01484">
    <property type="entry name" value="Col_cuticle_N"/>
    <property type="match status" value="1"/>
</dbReference>
<dbReference type="STRING" id="2018661.A0A2A2J7N9"/>
<gene>
    <name evidence="7" type="ORF">WR25_23303</name>
</gene>
<dbReference type="SMART" id="SM01088">
    <property type="entry name" value="Col_cuticle_N"/>
    <property type="match status" value="1"/>
</dbReference>
<keyword evidence="8" id="KW-1185">Reference proteome</keyword>
<evidence type="ECO:0000256" key="4">
    <source>
        <dbReference type="SAM" id="MobiDB-lite"/>
    </source>
</evidence>
<comment type="caution">
    <text evidence="7">The sequence shown here is derived from an EMBL/GenBank/DDBJ whole genome shotgun (WGS) entry which is preliminary data.</text>
</comment>
<keyword evidence="5" id="KW-1133">Transmembrane helix</keyword>
<dbReference type="AlphaFoldDB" id="A0A2A2J7N9"/>
<evidence type="ECO:0000256" key="1">
    <source>
        <dbReference type="ARBA" id="ARBA00011518"/>
    </source>
</evidence>